<dbReference type="STRING" id="155974.SAMN04487818_106323"/>
<evidence type="ECO:0000256" key="1">
    <source>
        <dbReference type="SAM" id="SignalP"/>
    </source>
</evidence>
<gene>
    <name evidence="2" type="ORF">SAMN04487818_106323</name>
</gene>
<feature type="signal peptide" evidence="1">
    <location>
        <begin position="1"/>
        <end position="30"/>
    </location>
</feature>
<sequence>MARSLVTAALATATALAALALVPLAPTARAAPAAVSDAALASRWAPIHYQDTDSSDYDADYLSKVDFDGEWNTLNNWESQDDSVARLTGTVYFSVVETGTHWFVTYSFYHPRDWEDFPDPLSLFTHENDMEGVLLTVRKDGSTYGALEAMVTVAHSDFYSYVPAGSPYTSGRESVDGPVQLQTYNGAAHPTTFQEAKGHGIYAKNGDHAPDSDGVVYYPSGTAEVPAGGTDNFVGYTLVDVFAGSGLWARRANAETYASFGTFRGDNGKDNAANAPWGWDDGNDGGDIPRGFLATDPAHLVSEYFAGKGTFATAYTRNSYR</sequence>
<name>A0A1H9TK35_9PSEU</name>
<organism evidence="2 3">
    <name type="scientific">Actinokineospora terrae</name>
    <dbReference type="NCBI Taxonomy" id="155974"/>
    <lineage>
        <taxon>Bacteria</taxon>
        <taxon>Bacillati</taxon>
        <taxon>Actinomycetota</taxon>
        <taxon>Actinomycetes</taxon>
        <taxon>Pseudonocardiales</taxon>
        <taxon>Pseudonocardiaceae</taxon>
        <taxon>Actinokineospora</taxon>
    </lineage>
</organism>
<feature type="chain" id="PRO_5011611607" evidence="1">
    <location>
        <begin position="31"/>
        <end position="321"/>
    </location>
</feature>
<keyword evidence="3" id="KW-1185">Reference proteome</keyword>
<keyword evidence="1" id="KW-0732">Signal</keyword>
<evidence type="ECO:0000313" key="2">
    <source>
        <dbReference type="EMBL" id="SER97417.1"/>
    </source>
</evidence>
<dbReference type="AlphaFoldDB" id="A0A1H9TK35"/>
<protein>
    <submittedName>
        <fullName evidence="2">Uncharacterized protein</fullName>
    </submittedName>
</protein>
<dbReference type="Proteomes" id="UP000199051">
    <property type="component" value="Unassembled WGS sequence"/>
</dbReference>
<accession>A0A1H9TK35</accession>
<dbReference type="EMBL" id="FOGI01000006">
    <property type="protein sequence ID" value="SER97417.1"/>
    <property type="molecule type" value="Genomic_DNA"/>
</dbReference>
<reference evidence="3" key="1">
    <citation type="submission" date="2016-10" db="EMBL/GenBank/DDBJ databases">
        <authorList>
            <person name="Varghese N."/>
            <person name="Submissions S."/>
        </authorList>
    </citation>
    <scope>NUCLEOTIDE SEQUENCE [LARGE SCALE GENOMIC DNA]</scope>
    <source>
        <strain evidence="3">DSM 44260</strain>
    </source>
</reference>
<proteinExistence type="predicted"/>
<evidence type="ECO:0000313" key="3">
    <source>
        <dbReference type="Proteomes" id="UP000199051"/>
    </source>
</evidence>
<dbReference type="RefSeq" id="WP_092778797.1">
    <property type="nucleotide sequence ID" value="NZ_FOGI01000006.1"/>
</dbReference>